<keyword evidence="2" id="KW-0472">Membrane</keyword>
<gene>
    <name evidence="3" type="ORF">ACHAXA_007104</name>
</gene>
<feature type="compositionally biased region" description="Low complexity" evidence="1">
    <location>
        <begin position="19"/>
        <end position="29"/>
    </location>
</feature>
<reference evidence="3 4" key="1">
    <citation type="submission" date="2024-10" db="EMBL/GenBank/DDBJ databases">
        <title>Updated reference genomes for cyclostephanoid diatoms.</title>
        <authorList>
            <person name="Roberts W.R."/>
            <person name="Alverson A.J."/>
        </authorList>
    </citation>
    <scope>NUCLEOTIDE SEQUENCE [LARGE SCALE GENOMIC DNA]</scope>
    <source>
        <strain evidence="3 4">AJA228-03</strain>
    </source>
</reference>
<feature type="compositionally biased region" description="Low complexity" evidence="1">
    <location>
        <begin position="64"/>
        <end position="83"/>
    </location>
</feature>
<name>A0ABD3RZ39_9STRA</name>
<feature type="region of interest" description="Disordered" evidence="1">
    <location>
        <begin position="1"/>
        <end position="36"/>
    </location>
</feature>
<feature type="region of interest" description="Disordered" evidence="1">
    <location>
        <begin position="59"/>
        <end position="83"/>
    </location>
</feature>
<keyword evidence="2" id="KW-1133">Transmembrane helix</keyword>
<proteinExistence type="predicted"/>
<evidence type="ECO:0000256" key="1">
    <source>
        <dbReference type="SAM" id="MobiDB-lite"/>
    </source>
</evidence>
<dbReference type="EMBL" id="JALLPB020000102">
    <property type="protein sequence ID" value="KAL3817514.1"/>
    <property type="molecule type" value="Genomic_DNA"/>
</dbReference>
<keyword evidence="4" id="KW-1185">Reference proteome</keyword>
<accession>A0ABD3RZ39</accession>
<dbReference type="AlphaFoldDB" id="A0ABD3RZ39"/>
<sequence length="150" mass="15249">MTTTTTKNTACSGDEIGGRSTTDTTSTSRAARDGGGVIVSMGNDHALYLAPTDVSFGCEDVDMPTSAPSSTSSSPPGSSTFPTPIFTEGGSIGPTIVDSTIPTIFATTAPSVLTDTQTSNGVDGRCGLSSMGFLISCLQGVALSLIWHRF</sequence>
<evidence type="ECO:0000256" key="2">
    <source>
        <dbReference type="SAM" id="Phobius"/>
    </source>
</evidence>
<feature type="compositionally biased region" description="Polar residues" evidence="1">
    <location>
        <begin position="1"/>
        <end position="11"/>
    </location>
</feature>
<evidence type="ECO:0000313" key="4">
    <source>
        <dbReference type="Proteomes" id="UP001530377"/>
    </source>
</evidence>
<feature type="transmembrane region" description="Helical" evidence="2">
    <location>
        <begin position="127"/>
        <end position="147"/>
    </location>
</feature>
<comment type="caution">
    <text evidence="3">The sequence shown here is derived from an EMBL/GenBank/DDBJ whole genome shotgun (WGS) entry which is preliminary data.</text>
</comment>
<organism evidence="3 4">
    <name type="scientific">Cyclostephanos tholiformis</name>
    <dbReference type="NCBI Taxonomy" id="382380"/>
    <lineage>
        <taxon>Eukaryota</taxon>
        <taxon>Sar</taxon>
        <taxon>Stramenopiles</taxon>
        <taxon>Ochrophyta</taxon>
        <taxon>Bacillariophyta</taxon>
        <taxon>Coscinodiscophyceae</taxon>
        <taxon>Thalassiosirophycidae</taxon>
        <taxon>Stephanodiscales</taxon>
        <taxon>Stephanodiscaceae</taxon>
        <taxon>Cyclostephanos</taxon>
    </lineage>
</organism>
<evidence type="ECO:0000313" key="3">
    <source>
        <dbReference type="EMBL" id="KAL3817514.1"/>
    </source>
</evidence>
<dbReference type="Proteomes" id="UP001530377">
    <property type="component" value="Unassembled WGS sequence"/>
</dbReference>
<protein>
    <submittedName>
        <fullName evidence="3">Uncharacterized protein</fullName>
    </submittedName>
</protein>
<keyword evidence="2" id="KW-0812">Transmembrane</keyword>